<dbReference type="InterPro" id="IPR051261">
    <property type="entry name" value="NLR"/>
</dbReference>
<dbReference type="GO" id="GO:0004842">
    <property type="term" value="F:ubiquitin-protein transferase activity"/>
    <property type="evidence" value="ECO:0007669"/>
    <property type="project" value="InterPro"/>
</dbReference>
<keyword evidence="2" id="KW-0808">Transferase</keyword>
<keyword evidence="3" id="KW-0677">Repeat</keyword>
<dbReference type="SUPFAM" id="SSF56204">
    <property type="entry name" value="Hect, E3 ligase catalytic domain"/>
    <property type="match status" value="1"/>
</dbReference>
<evidence type="ECO:0000256" key="3">
    <source>
        <dbReference type="ARBA" id="ARBA00022737"/>
    </source>
</evidence>
<evidence type="ECO:0000313" key="7">
    <source>
        <dbReference type="EMBL" id="KAF4104406.1"/>
    </source>
</evidence>
<proteinExistence type="predicted"/>
<dbReference type="InterPro" id="IPR035983">
    <property type="entry name" value="Hect_E3_ubiquitin_ligase"/>
</dbReference>
<evidence type="ECO:0000256" key="2">
    <source>
        <dbReference type="ARBA" id="ARBA00022679"/>
    </source>
</evidence>
<keyword evidence="1" id="KW-0433">Leucine-rich repeat</keyword>
<dbReference type="SUPFAM" id="SSF52047">
    <property type="entry name" value="RNI-like"/>
    <property type="match status" value="1"/>
</dbReference>
<dbReference type="SMART" id="SM00368">
    <property type="entry name" value="LRR_RI"/>
    <property type="match status" value="4"/>
</dbReference>
<comment type="caution">
    <text evidence="7">The sequence shown here is derived from an EMBL/GenBank/DDBJ whole genome shotgun (WGS) entry which is preliminary data.</text>
</comment>
<organism evidence="7 8">
    <name type="scientific">Onychostoma macrolepis</name>
    <dbReference type="NCBI Taxonomy" id="369639"/>
    <lineage>
        <taxon>Eukaryota</taxon>
        <taxon>Metazoa</taxon>
        <taxon>Chordata</taxon>
        <taxon>Craniata</taxon>
        <taxon>Vertebrata</taxon>
        <taxon>Euteleostomi</taxon>
        <taxon>Actinopterygii</taxon>
        <taxon>Neopterygii</taxon>
        <taxon>Teleostei</taxon>
        <taxon>Ostariophysi</taxon>
        <taxon>Cypriniformes</taxon>
        <taxon>Cyprinidae</taxon>
        <taxon>Acrossocheilinae</taxon>
        <taxon>Onychostoma</taxon>
    </lineage>
</organism>
<gene>
    <name evidence="7" type="ORF">G5714_015393</name>
</gene>
<dbReference type="InterPro" id="IPR000569">
    <property type="entry name" value="HECT_dom"/>
</dbReference>
<protein>
    <recommendedName>
        <fullName evidence="6">HECT domain-containing protein</fullName>
    </recommendedName>
</protein>
<keyword evidence="8" id="KW-1185">Reference proteome</keyword>
<dbReference type="PANTHER" id="PTHR24106">
    <property type="entry name" value="NACHT, LRR AND CARD DOMAINS-CONTAINING"/>
    <property type="match status" value="1"/>
</dbReference>
<dbReference type="Pfam" id="PF13516">
    <property type="entry name" value="LRR_6"/>
    <property type="match status" value="3"/>
</dbReference>
<dbReference type="Gene3D" id="3.90.1750.10">
    <property type="entry name" value="Hect, E3 ligase catalytic domains"/>
    <property type="match status" value="1"/>
</dbReference>
<evidence type="ECO:0000259" key="6">
    <source>
        <dbReference type="PROSITE" id="PS50237"/>
    </source>
</evidence>
<dbReference type="PROSITE" id="PS50237">
    <property type="entry name" value="HECT"/>
    <property type="match status" value="1"/>
</dbReference>
<accession>A0A7J6CB40</accession>
<sequence>MSTKNAEDIMNPCTSFNGLNDFDQEGSDSLSVLSLKSDRSMQMPIHLSNKTHLPHLSLLDRSDSSGPSVLSMKSDRSMQMPIHLKNGSAPMEKSFAVSLQQDRSDSSAPSFLSMKSNRSMQMPIHLNGSPPLTLRGLLTKSCQDAVKTGSFHGEFIHQIEEWFSNQPDKHDNQLGHDKFISLTAGLQDTECRLESLNLETCGVTKAGCVYLSKALSSNPSHLRVLDLSWNDIGDSGVKHLCASLVKMQCALETLRLNNCNITYESCIALAKILQIPSSLKELSLSKNKLQDSGVMLFSVGLHHPHCKLKTLRSFPGFFKNTGKNKRHLARSHRPIVPAKAQKTFDVSVSLLGSKSDTTPSISEELELMQAGLGKRTLSLTWDTTHAELSSLLQEAYSKMSDLEDRWLLFKAAGGNGRRRISVIPLEAEGYKGSVIKSASGGGKNLLYIVPLQDELDMTPLPPDAPEFARMPKATCKKCKTLMPLQTLALHSDQCDSVQNSENSEIEALEAQCPICTKTFPVSELELHASFCGESLDGVPEKLPEEDVIRHAAAQINIFKIFEVCVSRDNILERGLKLWKRQKTGSPVNPLKITFLGEPGVDTGALRKEFLSSDAKKGKMPKVAGEIFAVSIAQGGPAPRFMQEWCYEYLVSGNIKRDGVHDTEISPLIKMIEDASDLSNYTKEILDCGYTGPVNVDHKESILRALALHITTKRIPMLQQLREGLEIYDLIKVMQRKPHECHDLFVIGYDDKVDAHYILSHLAPEMSPSGSIKQVKESKIMEFFQDFLLELEGMDLK</sequence>
<dbReference type="InterPro" id="IPR001611">
    <property type="entry name" value="Leu-rich_rpt"/>
</dbReference>
<feature type="domain" description="HECT" evidence="6">
    <location>
        <begin position="590"/>
        <end position="610"/>
    </location>
</feature>
<evidence type="ECO:0000256" key="5">
    <source>
        <dbReference type="PROSITE-ProRule" id="PRU00104"/>
    </source>
</evidence>
<keyword evidence="4 5" id="KW-0833">Ubl conjugation pathway</keyword>
<dbReference type="InterPro" id="IPR032675">
    <property type="entry name" value="LRR_dom_sf"/>
</dbReference>
<evidence type="ECO:0000256" key="1">
    <source>
        <dbReference type="ARBA" id="ARBA00022614"/>
    </source>
</evidence>
<dbReference type="EMBL" id="JAAMOB010000015">
    <property type="protein sequence ID" value="KAF4104406.1"/>
    <property type="molecule type" value="Genomic_DNA"/>
</dbReference>
<dbReference type="AlphaFoldDB" id="A0A7J6CB40"/>
<reference evidence="7 8" key="1">
    <citation type="submission" date="2020-04" db="EMBL/GenBank/DDBJ databases">
        <title>Chromosome-level genome assembly of a cyprinid fish Onychostoma macrolepis by integration of Nanopore Sequencing, Bionano and Hi-C technology.</title>
        <authorList>
            <person name="Wang D."/>
        </authorList>
    </citation>
    <scope>NUCLEOTIDE SEQUENCE [LARGE SCALE GENOMIC DNA]</scope>
    <source>
        <strain evidence="7">SWU-2019</strain>
        <tissue evidence="7">Muscle</tissue>
    </source>
</reference>
<name>A0A7J6CB40_9TELE</name>
<dbReference type="Gene3D" id="3.80.10.10">
    <property type="entry name" value="Ribonuclease Inhibitor"/>
    <property type="match status" value="1"/>
</dbReference>
<evidence type="ECO:0000313" key="8">
    <source>
        <dbReference type="Proteomes" id="UP000579812"/>
    </source>
</evidence>
<comment type="caution">
    <text evidence="5">Lacks conserved residue(s) required for the propagation of feature annotation.</text>
</comment>
<evidence type="ECO:0000256" key="4">
    <source>
        <dbReference type="ARBA" id="ARBA00022786"/>
    </source>
</evidence>
<dbReference type="Proteomes" id="UP000579812">
    <property type="component" value="Unassembled WGS sequence"/>
</dbReference>